<accession>A0A9W4UU13</accession>
<comment type="caution">
    <text evidence="1">The sequence shown here is derived from an EMBL/GenBank/DDBJ whole genome shotgun (WGS) entry which is preliminary data.</text>
</comment>
<proteinExistence type="predicted"/>
<evidence type="ECO:0000313" key="2">
    <source>
        <dbReference type="Proteomes" id="UP001152607"/>
    </source>
</evidence>
<keyword evidence="2" id="KW-1185">Reference proteome</keyword>
<evidence type="ECO:0000313" key="1">
    <source>
        <dbReference type="EMBL" id="CAI6341142.1"/>
    </source>
</evidence>
<dbReference type="AlphaFoldDB" id="A0A9W4UU13"/>
<name>A0A9W4UU13_9PLEO</name>
<sequence>MPCPRPCMPSSKLFLCGGDADNPAVHVATTVFRFNPKACCCSFAGAARRTRHAHVRQSTCPSWESMLHNLNVMPKTWFCWCDIYIHRTKVTMVGIVKHTT</sequence>
<dbReference type="Proteomes" id="UP001152607">
    <property type="component" value="Unassembled WGS sequence"/>
</dbReference>
<gene>
    <name evidence="1" type="ORF">PDIGIT_LOCUS14335</name>
</gene>
<protein>
    <submittedName>
        <fullName evidence="1">Uncharacterized protein</fullName>
    </submittedName>
</protein>
<dbReference type="EMBL" id="CAOQHR010000011">
    <property type="protein sequence ID" value="CAI6341142.1"/>
    <property type="molecule type" value="Genomic_DNA"/>
</dbReference>
<reference evidence="1" key="1">
    <citation type="submission" date="2023-01" db="EMBL/GenBank/DDBJ databases">
        <authorList>
            <person name="Van Ghelder C."/>
            <person name="Rancurel C."/>
        </authorList>
    </citation>
    <scope>NUCLEOTIDE SEQUENCE</scope>
    <source>
        <strain evidence="1">CNCM I-4278</strain>
    </source>
</reference>
<organism evidence="1 2">
    <name type="scientific">Periconia digitata</name>
    <dbReference type="NCBI Taxonomy" id="1303443"/>
    <lineage>
        <taxon>Eukaryota</taxon>
        <taxon>Fungi</taxon>
        <taxon>Dikarya</taxon>
        <taxon>Ascomycota</taxon>
        <taxon>Pezizomycotina</taxon>
        <taxon>Dothideomycetes</taxon>
        <taxon>Pleosporomycetidae</taxon>
        <taxon>Pleosporales</taxon>
        <taxon>Massarineae</taxon>
        <taxon>Periconiaceae</taxon>
        <taxon>Periconia</taxon>
    </lineage>
</organism>